<dbReference type="Gene3D" id="1.10.3660.10">
    <property type="entry name" value="6-phosphogluconate dehydrogenase C-terminal like domain"/>
    <property type="match status" value="1"/>
</dbReference>
<dbReference type="GO" id="GO:0070403">
    <property type="term" value="F:NAD+ binding"/>
    <property type="evidence" value="ECO:0007669"/>
    <property type="project" value="InterPro"/>
</dbReference>
<dbReference type="InterPro" id="IPR050812">
    <property type="entry name" value="Preph/Arog_dehydrog"/>
</dbReference>
<name>A0AAP4BQY7_9CORY</name>
<evidence type="ECO:0000313" key="5">
    <source>
        <dbReference type="Proteomes" id="UP001224412"/>
    </source>
</evidence>
<dbReference type="SUPFAM" id="SSF51735">
    <property type="entry name" value="NAD(P)-binding Rossmann-fold domains"/>
    <property type="match status" value="1"/>
</dbReference>
<comment type="caution">
    <text evidence="4">The sequence shown here is derived from an EMBL/GenBank/DDBJ whole genome shotgun (WGS) entry which is preliminary data.</text>
</comment>
<dbReference type="PANTHER" id="PTHR21363:SF0">
    <property type="entry name" value="PREPHENATE DEHYDROGENASE [NADP(+)]"/>
    <property type="match status" value="1"/>
</dbReference>
<dbReference type="Proteomes" id="UP001224412">
    <property type="component" value="Unassembled WGS sequence"/>
</dbReference>
<dbReference type="Pfam" id="PF20463">
    <property type="entry name" value="PDH_C"/>
    <property type="match status" value="1"/>
</dbReference>
<dbReference type="PROSITE" id="PS51176">
    <property type="entry name" value="PDH_ADH"/>
    <property type="match status" value="1"/>
</dbReference>
<dbReference type="GO" id="GO:0008977">
    <property type="term" value="F:prephenate dehydrogenase (NAD+) activity"/>
    <property type="evidence" value="ECO:0007669"/>
    <property type="project" value="UniProtKB-EC"/>
</dbReference>
<dbReference type="InterPro" id="IPR003099">
    <property type="entry name" value="Prephen_DH"/>
</dbReference>
<dbReference type="InterPro" id="IPR046825">
    <property type="entry name" value="PDH_C"/>
</dbReference>
<dbReference type="AlphaFoldDB" id="A0AAP4BQY7"/>
<dbReference type="InterPro" id="IPR046826">
    <property type="entry name" value="PDH_N"/>
</dbReference>
<evidence type="ECO:0000256" key="2">
    <source>
        <dbReference type="ARBA" id="ARBA00023002"/>
    </source>
</evidence>
<dbReference type="NCBIfam" id="NF005108">
    <property type="entry name" value="PRK06545.1-6"/>
    <property type="match status" value="1"/>
</dbReference>
<dbReference type="GO" id="GO:0004665">
    <property type="term" value="F:prephenate dehydrogenase (NADP+) activity"/>
    <property type="evidence" value="ECO:0007669"/>
    <property type="project" value="InterPro"/>
</dbReference>
<evidence type="ECO:0000259" key="3">
    <source>
        <dbReference type="PROSITE" id="PS51176"/>
    </source>
</evidence>
<protein>
    <submittedName>
        <fullName evidence="4">Prephenate dehydrogenase</fullName>
        <ecNumber evidence="4">1.3.1.12</ecNumber>
    </submittedName>
</protein>
<dbReference type="Gene3D" id="3.40.50.720">
    <property type="entry name" value="NAD(P)-binding Rossmann-like Domain"/>
    <property type="match status" value="1"/>
</dbReference>
<keyword evidence="2 4" id="KW-0560">Oxidoreductase</keyword>
<comment type="similarity">
    <text evidence="1">Belongs to the prephenate/arogenate dehydrogenase family.</text>
</comment>
<dbReference type="EMBL" id="JASNVH010000017">
    <property type="protein sequence ID" value="MDK4307818.1"/>
    <property type="molecule type" value="Genomic_DNA"/>
</dbReference>
<dbReference type="RefSeq" id="WP_284571373.1">
    <property type="nucleotide sequence ID" value="NZ_JASNUB010000007.1"/>
</dbReference>
<reference evidence="4" key="1">
    <citation type="submission" date="2023-05" db="EMBL/GenBank/DDBJ databases">
        <title>Metabolic capabilities are highly conserved among human nasal-associated Corynebacterium species in pangenomic analyses.</title>
        <authorList>
            <person name="Tran T.H."/>
            <person name="Roberts A.Q."/>
            <person name="Escapa I.F."/>
            <person name="Gao W."/>
            <person name="Conlan S."/>
            <person name="Kong H."/>
            <person name="Segre J.A."/>
            <person name="Kelly M.S."/>
            <person name="Lemon K.P."/>
        </authorList>
    </citation>
    <scope>NUCLEOTIDE SEQUENCE</scope>
    <source>
        <strain evidence="4">KPL2773</strain>
    </source>
</reference>
<dbReference type="PANTHER" id="PTHR21363">
    <property type="entry name" value="PREPHENATE DEHYDROGENASE"/>
    <property type="match status" value="1"/>
</dbReference>
<accession>A0AAP4BQY7</accession>
<proteinExistence type="inferred from homology"/>
<organism evidence="4 5">
    <name type="scientific">Corynebacterium pseudodiphtheriticum</name>
    <dbReference type="NCBI Taxonomy" id="37637"/>
    <lineage>
        <taxon>Bacteria</taxon>
        <taxon>Bacillati</taxon>
        <taxon>Actinomycetota</taxon>
        <taxon>Actinomycetes</taxon>
        <taxon>Mycobacteriales</taxon>
        <taxon>Corynebacteriaceae</taxon>
        <taxon>Corynebacterium</taxon>
    </lineage>
</organism>
<sequence>MLSSRISRPVCLVGLGLIGGSLLRDLVAAGDTAFGYNRSTSGARKAVSEGYDVSDDLPRVLRRAEEENALIVVAVPMFAVGAVLDQIAEYAPSCGISDVVSVKWEVYAEIRKRGMEARYVGGHPMAGTSESGWNASRKGLFERATWAITYDYADQQQKNGQPIDAGWIELFTDVVRMASATGAEAIPARVVNHDHAVARVSHLPHLMALALSVTGDNGGILAQSLAAGSFKDATRVAGTNPELIQAMCETNSVALCEALEEAIELLAEAHDTLSQDPPSIRELAVAGNRARRRLEARTGARRESVSPVKISSRPVLRFHPGSPGWVNQLRQTESTGGRMEIF</sequence>
<dbReference type="InterPro" id="IPR036291">
    <property type="entry name" value="NAD(P)-bd_dom_sf"/>
</dbReference>
<evidence type="ECO:0000256" key="1">
    <source>
        <dbReference type="ARBA" id="ARBA00007964"/>
    </source>
</evidence>
<dbReference type="GO" id="GO:0006571">
    <property type="term" value="P:tyrosine biosynthetic process"/>
    <property type="evidence" value="ECO:0007669"/>
    <property type="project" value="InterPro"/>
</dbReference>
<dbReference type="SUPFAM" id="SSF48179">
    <property type="entry name" value="6-phosphogluconate dehydrogenase C-terminal domain-like"/>
    <property type="match status" value="1"/>
</dbReference>
<feature type="domain" description="Prephenate/arogenate dehydrogenase" evidence="3">
    <location>
        <begin position="8"/>
        <end position="303"/>
    </location>
</feature>
<evidence type="ECO:0000313" key="4">
    <source>
        <dbReference type="EMBL" id="MDK4307818.1"/>
    </source>
</evidence>
<dbReference type="InterPro" id="IPR008927">
    <property type="entry name" value="6-PGluconate_DH-like_C_sf"/>
</dbReference>
<gene>
    <name evidence="4" type="ORF">QPX42_09755</name>
</gene>
<dbReference type="EC" id="1.3.1.12" evidence="4"/>
<dbReference type="Pfam" id="PF02153">
    <property type="entry name" value="PDH_N"/>
    <property type="match status" value="1"/>
</dbReference>